<dbReference type="InterPro" id="IPR043322">
    <property type="entry name" value="CtBP"/>
</dbReference>
<feature type="region of interest" description="Disordered" evidence="2">
    <location>
        <begin position="639"/>
        <end position="704"/>
    </location>
</feature>
<dbReference type="GO" id="GO:0005634">
    <property type="term" value="C:nucleus"/>
    <property type="evidence" value="ECO:0007669"/>
    <property type="project" value="TreeGrafter"/>
</dbReference>
<feature type="compositionally biased region" description="Low complexity" evidence="2">
    <location>
        <begin position="432"/>
        <end position="447"/>
    </location>
</feature>
<dbReference type="CDD" id="cd05299">
    <property type="entry name" value="CtBP_dh"/>
    <property type="match status" value="1"/>
</dbReference>
<feature type="compositionally biased region" description="Polar residues" evidence="2">
    <location>
        <begin position="642"/>
        <end position="660"/>
    </location>
</feature>
<accession>A0A914KW99</accession>
<keyword evidence="5" id="KW-1185">Reference proteome</keyword>
<dbReference type="WBParaSite" id="Minc3s00143g05925">
    <property type="protein sequence ID" value="Minc3s00143g05925"/>
    <property type="gene ID" value="Minc3s00143g05925"/>
</dbReference>
<organism evidence="5 6">
    <name type="scientific">Meloidogyne incognita</name>
    <name type="common">Southern root-knot nematode worm</name>
    <name type="synonym">Oxyuris incognita</name>
    <dbReference type="NCBI Taxonomy" id="6306"/>
    <lineage>
        <taxon>Eukaryota</taxon>
        <taxon>Metazoa</taxon>
        <taxon>Ecdysozoa</taxon>
        <taxon>Nematoda</taxon>
        <taxon>Chromadorea</taxon>
        <taxon>Rhabditida</taxon>
        <taxon>Tylenchina</taxon>
        <taxon>Tylenchomorpha</taxon>
        <taxon>Tylenchoidea</taxon>
        <taxon>Meloidogynidae</taxon>
        <taxon>Meloidogyninae</taxon>
        <taxon>Meloidogyne</taxon>
        <taxon>Meloidogyne incognita group</taxon>
    </lineage>
</organism>
<evidence type="ECO:0000313" key="6">
    <source>
        <dbReference type="WBParaSite" id="Minc3s00143g05925"/>
    </source>
</evidence>
<protein>
    <submittedName>
        <fullName evidence="6">C-terminal-binding protein</fullName>
    </submittedName>
</protein>
<dbReference type="InterPro" id="IPR006139">
    <property type="entry name" value="D-isomer_2_OHA_DH_cat_dom"/>
</dbReference>
<dbReference type="InterPro" id="IPR006140">
    <property type="entry name" value="D-isomer_DH_NAD-bd"/>
</dbReference>
<feature type="region of interest" description="Disordered" evidence="2">
    <location>
        <begin position="421"/>
        <end position="450"/>
    </location>
</feature>
<dbReference type="GO" id="GO:0051287">
    <property type="term" value="F:NAD binding"/>
    <property type="evidence" value="ECO:0007669"/>
    <property type="project" value="InterPro"/>
</dbReference>
<dbReference type="InterPro" id="IPR051638">
    <property type="entry name" value="CTBP_dehydrogenase"/>
</dbReference>
<dbReference type="Proteomes" id="UP000887563">
    <property type="component" value="Unplaced"/>
</dbReference>
<proteinExistence type="inferred from homology"/>
<feature type="compositionally biased region" description="Polar residues" evidence="2">
    <location>
        <begin position="687"/>
        <end position="704"/>
    </location>
</feature>
<dbReference type="InterPro" id="IPR029752">
    <property type="entry name" value="D-isomer_DH_CS1"/>
</dbReference>
<feature type="compositionally biased region" description="Polar residues" evidence="2">
    <location>
        <begin position="558"/>
        <end position="571"/>
    </location>
</feature>
<comment type="similarity">
    <text evidence="1">Belongs to the D-isomer specific 2-hydroxyacid dehydrogenase family.</text>
</comment>
<sequence>MGGGKTSLINSTNNQQQQQSSSSVSNKPLVALLDGRDCSVEMPLLKDIATVAFCDAHLTTEIHEKVLNEAVAAFLYTIRITREDLVKFRSLKMLVKIGNPDLSNIDVDAATQLGIAVCNTPADALEETADHTMSLILNLYRRTYWLAQGSADKTKPTNLKNPQELREGMSGTRRIRGQTLGIVGFGRVGCAVALRAKTFGFRVCFYDPNASLGMDRVFGVDRTENLTDMLTQSDCLTLHCKLTPETRLMLNNSTLDRLKFGAFLINTSDPDLIDQQALIAFLKSGHVKAAALDIPCCGDSQQTESTGKIEEALLNSPNVICTPSFAAWFSEESLKDLRISAAREVRNALTGSIPESLQNCVNKDQLLTFRLAALQQRFPIPQAFALAGVGEDSFGLHSQNNLPPSLPLNLLTDQFFVNQNNNLPQQPKRSISTVPQSSTTTASAPSSLETDSSAAANFVNNATALMAYQGLMMRNPQYFAAAAGFSSPPTTCSSAASLHPGNVGGGPSFEFSPPPNFLSSIPSIPYNITGGIPPFSIAATTPTIGETSTANNSSNNSYLQQQHPLSSSHGISKSPVPNKLSPQQKCGGSVSQPSFDGCTADNSNNSQWSPISENSSCQANRDQQDTKIISEHKVEIYEETDYNNQQASPQRILPRTSTPYSPEGRQLVIDDNAEDHDNNNNSDGTNHHQIQHNFSGNFNNGGTE</sequence>
<evidence type="ECO:0000259" key="4">
    <source>
        <dbReference type="Pfam" id="PF02826"/>
    </source>
</evidence>
<feature type="compositionally biased region" description="Low complexity" evidence="2">
    <location>
        <begin position="10"/>
        <end position="23"/>
    </location>
</feature>
<dbReference type="InterPro" id="IPR036291">
    <property type="entry name" value="NAD(P)-bd_dom_sf"/>
</dbReference>
<dbReference type="GO" id="GO:0003714">
    <property type="term" value="F:transcription corepressor activity"/>
    <property type="evidence" value="ECO:0007669"/>
    <property type="project" value="InterPro"/>
</dbReference>
<evidence type="ECO:0000256" key="1">
    <source>
        <dbReference type="ARBA" id="ARBA00005854"/>
    </source>
</evidence>
<dbReference type="AlphaFoldDB" id="A0A914KW99"/>
<feature type="compositionally biased region" description="Polar residues" evidence="2">
    <location>
        <begin position="421"/>
        <end position="431"/>
    </location>
</feature>
<dbReference type="Pfam" id="PF00389">
    <property type="entry name" value="2-Hacid_dh"/>
    <property type="match status" value="1"/>
</dbReference>
<dbReference type="PANTHER" id="PTHR46029:SF7">
    <property type="entry name" value="C-TERMINAL-BINDING PROTEIN"/>
    <property type="match status" value="1"/>
</dbReference>
<feature type="region of interest" description="Disordered" evidence="2">
    <location>
        <begin position="1"/>
        <end position="23"/>
    </location>
</feature>
<evidence type="ECO:0000256" key="2">
    <source>
        <dbReference type="SAM" id="MobiDB-lite"/>
    </source>
</evidence>
<feature type="domain" description="D-isomer specific 2-hydroxyacid dehydrogenase NAD-binding" evidence="4">
    <location>
        <begin position="134"/>
        <end position="323"/>
    </location>
</feature>
<dbReference type="Pfam" id="PF02826">
    <property type="entry name" value="2-Hacid_dh_C"/>
    <property type="match status" value="1"/>
</dbReference>
<feature type="region of interest" description="Disordered" evidence="2">
    <location>
        <begin position="546"/>
        <end position="624"/>
    </location>
</feature>
<dbReference type="PROSITE" id="PS00065">
    <property type="entry name" value="D_2_HYDROXYACID_DH_1"/>
    <property type="match status" value="1"/>
</dbReference>
<dbReference type="SUPFAM" id="SSF52283">
    <property type="entry name" value="Formate/glycerate dehydrogenase catalytic domain-like"/>
    <property type="match status" value="1"/>
</dbReference>
<dbReference type="SUPFAM" id="SSF51735">
    <property type="entry name" value="NAD(P)-binding Rossmann-fold domains"/>
    <property type="match status" value="1"/>
</dbReference>
<dbReference type="Gene3D" id="3.40.50.720">
    <property type="entry name" value="NAD(P)-binding Rossmann-like Domain"/>
    <property type="match status" value="2"/>
</dbReference>
<evidence type="ECO:0000259" key="3">
    <source>
        <dbReference type="Pfam" id="PF00389"/>
    </source>
</evidence>
<feature type="compositionally biased region" description="Polar residues" evidence="2">
    <location>
        <begin position="580"/>
        <end position="621"/>
    </location>
</feature>
<name>A0A914KW99_MELIC</name>
<dbReference type="GO" id="GO:0003713">
    <property type="term" value="F:transcription coactivator activity"/>
    <property type="evidence" value="ECO:0007669"/>
    <property type="project" value="TreeGrafter"/>
</dbReference>
<feature type="domain" description="D-isomer specific 2-hydroxyacid dehydrogenase catalytic" evidence="3">
    <location>
        <begin position="38"/>
        <end position="362"/>
    </location>
</feature>
<evidence type="ECO:0000313" key="5">
    <source>
        <dbReference type="Proteomes" id="UP000887563"/>
    </source>
</evidence>
<dbReference type="PANTHER" id="PTHR46029">
    <property type="entry name" value="C-TERMINAL-BINDING PROTEIN"/>
    <property type="match status" value="1"/>
</dbReference>
<feature type="compositionally biased region" description="Low complexity" evidence="2">
    <location>
        <begin position="547"/>
        <end position="557"/>
    </location>
</feature>
<dbReference type="GO" id="GO:0016616">
    <property type="term" value="F:oxidoreductase activity, acting on the CH-OH group of donors, NAD or NADP as acceptor"/>
    <property type="evidence" value="ECO:0007669"/>
    <property type="project" value="InterPro"/>
</dbReference>
<dbReference type="GO" id="GO:0140297">
    <property type="term" value="F:DNA-binding transcription factor binding"/>
    <property type="evidence" value="ECO:0007669"/>
    <property type="project" value="TreeGrafter"/>
</dbReference>
<dbReference type="GO" id="GO:0006357">
    <property type="term" value="P:regulation of transcription by RNA polymerase II"/>
    <property type="evidence" value="ECO:0007669"/>
    <property type="project" value="TreeGrafter"/>
</dbReference>
<dbReference type="GO" id="GO:0001221">
    <property type="term" value="F:transcription coregulator binding"/>
    <property type="evidence" value="ECO:0007669"/>
    <property type="project" value="TreeGrafter"/>
</dbReference>
<reference evidence="6" key="1">
    <citation type="submission" date="2022-11" db="UniProtKB">
        <authorList>
            <consortium name="WormBaseParasite"/>
        </authorList>
    </citation>
    <scope>IDENTIFICATION</scope>
</reference>